<keyword evidence="6" id="KW-0678">Repressor</keyword>
<feature type="binding site" evidence="6">
    <location>
        <position position="113"/>
    </location>
    <ligand>
        <name>biotin</name>
        <dbReference type="ChEBI" id="CHEBI:57586"/>
    </ligand>
</feature>
<dbReference type="EC" id="6.3.4.15" evidence="6"/>
<dbReference type="InterPro" id="IPR004143">
    <property type="entry name" value="BPL_LPL_catalytic"/>
</dbReference>
<dbReference type="Gene3D" id="1.10.10.10">
    <property type="entry name" value="Winged helix-like DNA-binding domain superfamily/Winged helix DNA-binding domain"/>
    <property type="match status" value="1"/>
</dbReference>
<evidence type="ECO:0000256" key="3">
    <source>
        <dbReference type="ARBA" id="ARBA00022840"/>
    </source>
</evidence>
<dbReference type="GO" id="GO:0016874">
    <property type="term" value="F:ligase activity"/>
    <property type="evidence" value="ECO:0007669"/>
    <property type="project" value="UniProtKB-KW"/>
</dbReference>
<dbReference type="CDD" id="cd16442">
    <property type="entry name" value="BPL"/>
    <property type="match status" value="1"/>
</dbReference>
<evidence type="ECO:0000259" key="7">
    <source>
        <dbReference type="PROSITE" id="PS51733"/>
    </source>
</evidence>
<dbReference type="Pfam" id="PF08279">
    <property type="entry name" value="HTH_11"/>
    <property type="match status" value="1"/>
</dbReference>
<keyword evidence="6" id="KW-0805">Transcription regulation</keyword>
<dbReference type="InterPro" id="IPR036390">
    <property type="entry name" value="WH_DNA-bd_sf"/>
</dbReference>
<evidence type="ECO:0000256" key="2">
    <source>
        <dbReference type="ARBA" id="ARBA00022741"/>
    </source>
</evidence>
<comment type="similarity">
    <text evidence="6">Belongs to the biotin--protein ligase family.</text>
</comment>
<dbReference type="SUPFAM" id="SSF50037">
    <property type="entry name" value="C-terminal domain of transcriptional repressors"/>
    <property type="match status" value="1"/>
</dbReference>
<feature type="binding site" evidence="6">
    <location>
        <begin position="89"/>
        <end position="91"/>
    </location>
    <ligand>
        <name>biotin</name>
        <dbReference type="ChEBI" id="CHEBI:57586"/>
    </ligand>
</feature>
<dbReference type="InterPro" id="IPR045864">
    <property type="entry name" value="aa-tRNA-synth_II/BPL/LPL"/>
</dbReference>
<keyword evidence="6" id="KW-0804">Transcription</keyword>
<dbReference type="SUPFAM" id="SSF46785">
    <property type="entry name" value="Winged helix' DNA-binding domain"/>
    <property type="match status" value="1"/>
</dbReference>
<dbReference type="InterPro" id="IPR013196">
    <property type="entry name" value="HTH_11"/>
</dbReference>
<dbReference type="InterPro" id="IPR004408">
    <property type="entry name" value="Biotin_CoA_COase_ligase"/>
</dbReference>
<comment type="caution">
    <text evidence="8">The sequence shown here is derived from an EMBL/GenBank/DDBJ whole genome shotgun (WGS) entry which is preliminary data.</text>
</comment>
<evidence type="ECO:0000256" key="6">
    <source>
        <dbReference type="HAMAP-Rule" id="MF_00978"/>
    </source>
</evidence>
<dbReference type="PROSITE" id="PS51733">
    <property type="entry name" value="BPL_LPL_CATALYTIC"/>
    <property type="match status" value="1"/>
</dbReference>
<dbReference type="InterPro" id="IPR030855">
    <property type="entry name" value="Bifunct_BirA"/>
</dbReference>
<evidence type="ECO:0000313" key="8">
    <source>
        <dbReference type="EMBL" id="GGD12786.1"/>
    </source>
</evidence>
<dbReference type="Pfam" id="PF02237">
    <property type="entry name" value="BPL_C"/>
    <property type="match status" value="1"/>
</dbReference>
<dbReference type="NCBIfam" id="NF008847">
    <property type="entry name" value="PRK11886.1-2"/>
    <property type="match status" value="1"/>
</dbReference>
<dbReference type="SUPFAM" id="SSF55681">
    <property type="entry name" value="Class II aaRS and biotin synthetases"/>
    <property type="match status" value="1"/>
</dbReference>
<sequence length="325" mass="35572">MLTTLLKLMSDGRFHSGEALGAKLGVSRAAVWKALRPLEQKGFPIQRVRGKGYRIPVGAVLLEEEVILNHLPADCRNFWSWHLYQDVDSTNAEAQRLMSEFGRRRLVCVSEQQSAGRGRRGRAWVSPYAQNIYLSVTEPFDTGAQGLEGLSLVVGIVLAETLQDCGYDGVELKWPNDILLDGKKLAGILIEIAGDLTSDCVVVIGVGINVLMREESGGPIEQAWTSLLQSSPQGELDRNKLVALFTAKLLKAIEIFRHSGFEPFVPGWQQLDAWFGHMVNVVSGSHVISGRHCGVTERGALKLETDDGLVLANGGEVSLRKQDAS</sequence>
<keyword evidence="1 6" id="KW-0436">Ligase</keyword>
<feature type="binding site" evidence="6">
    <location>
        <begin position="117"/>
        <end position="119"/>
    </location>
    <ligand>
        <name>biotin</name>
        <dbReference type="ChEBI" id="CHEBI:57586"/>
    </ligand>
</feature>
<evidence type="ECO:0000256" key="5">
    <source>
        <dbReference type="ARBA" id="ARBA00047846"/>
    </source>
</evidence>
<dbReference type="Gene3D" id="3.30.930.10">
    <property type="entry name" value="Bira Bifunctional Protein, Domain 2"/>
    <property type="match status" value="1"/>
</dbReference>
<dbReference type="InterPro" id="IPR036388">
    <property type="entry name" value="WH-like_DNA-bd_sf"/>
</dbReference>
<protein>
    <recommendedName>
        <fullName evidence="6">Bifunctional ligase/repressor BirA</fullName>
    </recommendedName>
    <alternativeName>
        <fullName evidence="6">Biotin operon repressor</fullName>
    </alternativeName>
    <alternativeName>
        <fullName evidence="6">Biotin--[acetyl-CoA-carboxylase] ligase</fullName>
        <ecNumber evidence="6">6.3.4.15</ecNumber>
    </alternativeName>
    <alternativeName>
        <fullName evidence="6">Biotin--protein ligase</fullName>
    </alternativeName>
    <alternativeName>
        <fullName evidence="6">Biotin-[acetyl-CoA carboxylase] synthetase</fullName>
    </alternativeName>
</protein>
<evidence type="ECO:0000256" key="4">
    <source>
        <dbReference type="ARBA" id="ARBA00023267"/>
    </source>
</evidence>
<keyword evidence="2 6" id="KW-0547">Nucleotide-binding</keyword>
<comment type="catalytic activity">
    <reaction evidence="5 6">
        <text>biotin + L-lysyl-[protein] + ATP = N(6)-biotinyl-L-lysyl-[protein] + AMP + diphosphate + H(+)</text>
        <dbReference type="Rhea" id="RHEA:11756"/>
        <dbReference type="Rhea" id="RHEA-COMP:9752"/>
        <dbReference type="Rhea" id="RHEA-COMP:10505"/>
        <dbReference type="ChEBI" id="CHEBI:15378"/>
        <dbReference type="ChEBI" id="CHEBI:29969"/>
        <dbReference type="ChEBI" id="CHEBI:30616"/>
        <dbReference type="ChEBI" id="CHEBI:33019"/>
        <dbReference type="ChEBI" id="CHEBI:57586"/>
        <dbReference type="ChEBI" id="CHEBI:83144"/>
        <dbReference type="ChEBI" id="CHEBI:456215"/>
        <dbReference type="EC" id="6.3.4.15"/>
    </reaction>
</comment>
<dbReference type="PANTHER" id="PTHR12835:SF5">
    <property type="entry name" value="BIOTIN--PROTEIN LIGASE"/>
    <property type="match status" value="1"/>
</dbReference>
<keyword evidence="3 6" id="KW-0067">ATP-binding</keyword>
<keyword evidence="9" id="KW-1185">Reference proteome</keyword>
<comment type="function">
    <text evidence="6">Acts both as a biotin--[acetyl-CoA-carboxylase] ligase and a biotin-operon repressor. In the presence of ATP, BirA activates biotin to form the BirA-biotinyl-5'-adenylate (BirA-bio-5'-AMP or holoBirA) complex. HoloBirA can either transfer the biotinyl moiety to the biotin carboxyl carrier protein (BCCP) subunit of acetyl-CoA carboxylase, or bind to the biotin operator site and inhibit transcription of the operon.</text>
</comment>
<dbReference type="Pfam" id="PF03099">
    <property type="entry name" value="BPL_LplA_LipB"/>
    <property type="match status" value="1"/>
</dbReference>
<feature type="DNA-binding region" description="H-T-H motif" evidence="6">
    <location>
        <begin position="17"/>
        <end position="36"/>
    </location>
</feature>
<feature type="domain" description="BPL/LPL catalytic" evidence="7">
    <location>
        <begin position="70"/>
        <end position="257"/>
    </location>
</feature>
<evidence type="ECO:0000313" key="9">
    <source>
        <dbReference type="Proteomes" id="UP000638188"/>
    </source>
</evidence>
<gene>
    <name evidence="6 8" type="primary">birA</name>
    <name evidence="8" type="ORF">GCM10007418_34570</name>
</gene>
<dbReference type="Proteomes" id="UP000638188">
    <property type="component" value="Unassembled WGS sequence"/>
</dbReference>
<evidence type="ECO:0000256" key="1">
    <source>
        <dbReference type="ARBA" id="ARBA00022598"/>
    </source>
</evidence>
<accession>A0ABQ1Q4U0</accession>
<dbReference type="PANTHER" id="PTHR12835">
    <property type="entry name" value="BIOTIN PROTEIN LIGASE"/>
    <property type="match status" value="1"/>
</dbReference>
<keyword evidence="6" id="KW-0238">DNA-binding</keyword>
<keyword evidence="4 6" id="KW-0092">Biotin</keyword>
<dbReference type="InterPro" id="IPR008988">
    <property type="entry name" value="Transcriptional_repressor_C"/>
</dbReference>
<dbReference type="InterPro" id="IPR003142">
    <property type="entry name" value="BPL_C"/>
</dbReference>
<name>A0ABQ1Q4U0_9GAMM</name>
<dbReference type="NCBIfam" id="TIGR00121">
    <property type="entry name" value="birA_ligase"/>
    <property type="match status" value="1"/>
</dbReference>
<dbReference type="HAMAP" id="MF_00978">
    <property type="entry name" value="Bifunct_BirA"/>
    <property type="match status" value="1"/>
</dbReference>
<proteinExistence type="inferred from homology"/>
<feature type="binding site" evidence="6">
    <location>
        <position position="184"/>
    </location>
    <ligand>
        <name>biotin</name>
        <dbReference type="ChEBI" id="CHEBI:57586"/>
    </ligand>
</feature>
<dbReference type="Gene3D" id="2.30.30.100">
    <property type="match status" value="1"/>
</dbReference>
<dbReference type="RefSeq" id="WP_223825567.1">
    <property type="nucleotide sequence ID" value="NZ_BMFF01000015.1"/>
</dbReference>
<dbReference type="EMBL" id="BMFF01000015">
    <property type="protein sequence ID" value="GGD12786.1"/>
    <property type="molecule type" value="Genomic_DNA"/>
</dbReference>
<organism evidence="8 9">
    <name type="scientific">Halopseudomonas salina</name>
    <dbReference type="NCBI Taxonomy" id="1323744"/>
    <lineage>
        <taxon>Bacteria</taxon>
        <taxon>Pseudomonadati</taxon>
        <taxon>Pseudomonadota</taxon>
        <taxon>Gammaproteobacteria</taxon>
        <taxon>Pseudomonadales</taxon>
        <taxon>Pseudomonadaceae</taxon>
        <taxon>Halopseudomonas</taxon>
    </lineage>
</organism>
<reference evidence="9" key="1">
    <citation type="journal article" date="2019" name="Int. J. Syst. Evol. Microbiol.">
        <title>The Global Catalogue of Microorganisms (GCM) 10K type strain sequencing project: providing services to taxonomists for standard genome sequencing and annotation.</title>
        <authorList>
            <consortium name="The Broad Institute Genomics Platform"/>
            <consortium name="The Broad Institute Genome Sequencing Center for Infectious Disease"/>
            <person name="Wu L."/>
            <person name="Ma J."/>
        </authorList>
    </citation>
    <scope>NUCLEOTIDE SEQUENCE [LARGE SCALE GENOMIC DNA]</scope>
    <source>
        <strain evidence="9">CGMCC 1.12482</strain>
    </source>
</reference>